<keyword evidence="2" id="KW-0255">Endonuclease</keyword>
<keyword evidence="2" id="KW-0378">Hydrolase</keyword>
<reference evidence="2 5" key="2">
    <citation type="submission" date="2018-03" db="EMBL/GenBank/DDBJ databases">
        <title>Genomic Encyclopedia of Archaeal and Bacterial Type Strains, Phase II (KMG-II): from individual species to whole genera.</title>
        <authorList>
            <person name="Goeker M."/>
        </authorList>
    </citation>
    <scope>NUCLEOTIDE SEQUENCE [LARGE SCALE GENOMIC DNA]</scope>
    <source>
        <strain evidence="2 5">DSM 29956</strain>
    </source>
</reference>
<reference evidence="3 4" key="1">
    <citation type="submission" date="2017-03" db="EMBL/GenBank/DDBJ databases">
        <authorList>
            <person name="Afonso C.L."/>
            <person name="Miller P.J."/>
            <person name="Scott M.A."/>
            <person name="Spackman E."/>
            <person name="Goraichik I."/>
            <person name="Dimitrov K.M."/>
            <person name="Suarez D.L."/>
            <person name="Swayne D.E."/>
        </authorList>
    </citation>
    <scope>NUCLEOTIDE SEQUENCE [LARGE SCALE GENOMIC DNA]</scope>
    <source>
        <strain evidence="3 4">CECT 8367</strain>
    </source>
</reference>
<keyword evidence="5" id="KW-1185">Reference proteome</keyword>
<evidence type="ECO:0000313" key="5">
    <source>
        <dbReference type="Proteomes" id="UP000240624"/>
    </source>
</evidence>
<protein>
    <submittedName>
        <fullName evidence="2">MvaI/BcnI restriction endonuclease family protein</fullName>
    </submittedName>
</protein>
<dbReference type="EMBL" id="PYGB01000009">
    <property type="protein sequence ID" value="PSK84058.1"/>
    <property type="molecule type" value="Genomic_DNA"/>
</dbReference>
<evidence type="ECO:0000313" key="4">
    <source>
        <dbReference type="Proteomes" id="UP000193495"/>
    </source>
</evidence>
<gene>
    <name evidence="2" type="ORF">CLV79_10930</name>
    <name evidence="3" type="ORF">LOS8367_02867</name>
</gene>
<keyword evidence="2" id="KW-0540">Nuclease</keyword>
<sequence>MRHEATDIEKELIDELNNKIRGEFCLIRVTQTMLEKCIIDANRNFSRILKAGGFFDYSEAADGEISSKNVEILAESGWTTRETSFYRPKAKPEKAGDPRFWPSRFGELVEQEELIYITVVRHSLFIIPLRKGLVYSREVQERFDAEHQVEIRIGEVVSKLKELQGKWVKSCSPLTANAKDVGDTLEAQFNLPINNLGTADYHGVELKAKRKKSKTADTLFSQVPNPKISPKMTARDIILAYGYESTHPKREGYKDLFVTVSAKPNPQGLYLSVNYNEETVDLKCTGRPELGPDGHLVAAWDFDLLESRLSEKHPTTAWIIADEKVISNEIHFKFETLEVSQKPVFSQFLFLIERGLIAFDWRGGYHPTDSGRVDKGHAFRLKSARNRCLLFGDLRPIDLTS</sequence>
<dbReference type="Pfam" id="PF15515">
    <property type="entry name" value="MvaI_BcnI"/>
    <property type="match status" value="1"/>
</dbReference>
<evidence type="ECO:0000313" key="2">
    <source>
        <dbReference type="EMBL" id="PSK84058.1"/>
    </source>
</evidence>
<dbReference type="Proteomes" id="UP000193495">
    <property type="component" value="Unassembled WGS sequence"/>
</dbReference>
<evidence type="ECO:0000313" key="3">
    <source>
        <dbReference type="EMBL" id="SLN59694.1"/>
    </source>
</evidence>
<dbReference type="Gene3D" id="3.40.210.20">
    <property type="entry name" value="MvaI/BcnI restriction endonuclease, catalytic domain"/>
    <property type="match status" value="1"/>
</dbReference>
<dbReference type="GO" id="GO:0004519">
    <property type="term" value="F:endonuclease activity"/>
    <property type="evidence" value="ECO:0007669"/>
    <property type="project" value="UniProtKB-KW"/>
</dbReference>
<dbReference type="InterPro" id="IPR043005">
    <property type="entry name" value="MvaI_BcnI_rec"/>
</dbReference>
<feature type="domain" description="MvaI/BcnI restriction endonuclease" evidence="1">
    <location>
        <begin position="158"/>
        <end position="385"/>
    </location>
</feature>
<organism evidence="3 4">
    <name type="scientific">Limimaricola soesokkakensis</name>
    <dbReference type="NCBI Taxonomy" id="1343159"/>
    <lineage>
        <taxon>Bacteria</taxon>
        <taxon>Pseudomonadati</taxon>
        <taxon>Pseudomonadota</taxon>
        <taxon>Alphaproteobacteria</taxon>
        <taxon>Rhodobacterales</taxon>
        <taxon>Paracoccaceae</taxon>
        <taxon>Limimaricola</taxon>
    </lineage>
</organism>
<proteinExistence type="predicted"/>
<dbReference type="AlphaFoldDB" id="A0A1X6ZS93"/>
<dbReference type="Gene3D" id="3.30.70.3570">
    <property type="entry name" value="MvaI/BcnI restriction endonuclease, recognition domain"/>
    <property type="match status" value="1"/>
</dbReference>
<dbReference type="InterPro" id="IPR029127">
    <property type="entry name" value="MvaI_BcnI"/>
</dbReference>
<dbReference type="InterPro" id="IPR043004">
    <property type="entry name" value="MvaI_BcnI_cat"/>
</dbReference>
<evidence type="ECO:0000259" key="1">
    <source>
        <dbReference type="Pfam" id="PF15515"/>
    </source>
</evidence>
<name>A0A1X6ZS93_9RHOB</name>
<dbReference type="EMBL" id="FWFY01000009">
    <property type="protein sequence ID" value="SLN59694.1"/>
    <property type="molecule type" value="Genomic_DNA"/>
</dbReference>
<dbReference type="Proteomes" id="UP000240624">
    <property type="component" value="Unassembled WGS sequence"/>
</dbReference>
<accession>A0A1X6ZS93</accession>